<organism evidence="2 3">
    <name type="scientific">Xaviernesmea rhizosphaerae</name>
    <dbReference type="NCBI Taxonomy" id="1672749"/>
    <lineage>
        <taxon>Bacteria</taxon>
        <taxon>Pseudomonadati</taxon>
        <taxon>Pseudomonadota</taxon>
        <taxon>Alphaproteobacteria</taxon>
        <taxon>Hyphomicrobiales</taxon>
        <taxon>Rhizobiaceae</taxon>
        <taxon>Rhizobium/Agrobacterium group</taxon>
        <taxon>Xaviernesmea</taxon>
    </lineage>
</organism>
<feature type="transmembrane region" description="Helical" evidence="1">
    <location>
        <begin position="66"/>
        <end position="88"/>
    </location>
</feature>
<evidence type="ECO:0000313" key="2">
    <source>
        <dbReference type="EMBL" id="OLP53942.1"/>
    </source>
</evidence>
<sequence length="137" mass="14074">MPFHAAFLALVVPPFTGALVFAMFGADLSLRLIASLLAPAYLLGAAPAFLCGRLDRRLARLGWSGAARLAVASGLGGLAGLVVLGPLFLKGSIHGALPLLAPVAFAFSAFAALGLAMLLAWLPAMTWKPPTPPEGDR</sequence>
<keyword evidence="1" id="KW-0812">Transmembrane</keyword>
<dbReference type="EMBL" id="MKIO01000037">
    <property type="protein sequence ID" value="OLP53942.1"/>
    <property type="molecule type" value="Genomic_DNA"/>
</dbReference>
<dbReference type="AlphaFoldDB" id="A0A1Q9AG50"/>
<comment type="caution">
    <text evidence="2">The sequence shown here is derived from an EMBL/GenBank/DDBJ whole genome shotgun (WGS) entry which is preliminary data.</text>
</comment>
<dbReference type="STRING" id="1672749.BJF92_09285"/>
<protein>
    <submittedName>
        <fullName evidence="2">Uncharacterized protein</fullName>
    </submittedName>
</protein>
<name>A0A1Q9AG50_9HYPH</name>
<keyword evidence="1" id="KW-1133">Transmembrane helix</keyword>
<evidence type="ECO:0000256" key="1">
    <source>
        <dbReference type="SAM" id="Phobius"/>
    </source>
</evidence>
<feature type="transmembrane region" description="Helical" evidence="1">
    <location>
        <begin position="7"/>
        <end position="26"/>
    </location>
</feature>
<evidence type="ECO:0000313" key="3">
    <source>
        <dbReference type="Proteomes" id="UP000186143"/>
    </source>
</evidence>
<gene>
    <name evidence="2" type="ORF">BJF92_09285</name>
</gene>
<feature type="transmembrane region" description="Helical" evidence="1">
    <location>
        <begin position="100"/>
        <end position="122"/>
    </location>
</feature>
<proteinExistence type="predicted"/>
<accession>A0A1Q9AG50</accession>
<dbReference type="Proteomes" id="UP000186143">
    <property type="component" value="Unassembled WGS sequence"/>
</dbReference>
<reference evidence="2 3" key="1">
    <citation type="submission" date="2016-09" db="EMBL/GenBank/DDBJ databases">
        <title>Rhizobium sp. nov., a novel species isolated from the rice rhizosphere.</title>
        <authorList>
            <person name="Zhao J."/>
            <person name="Zhang X."/>
        </authorList>
    </citation>
    <scope>NUCLEOTIDE SEQUENCE [LARGE SCALE GENOMIC DNA]</scope>
    <source>
        <strain evidence="2 3">MH17</strain>
    </source>
</reference>
<keyword evidence="1" id="KW-0472">Membrane</keyword>
<feature type="transmembrane region" description="Helical" evidence="1">
    <location>
        <begin position="32"/>
        <end position="54"/>
    </location>
</feature>